<evidence type="ECO:0000313" key="5">
    <source>
        <dbReference type="Proteomes" id="UP001159427"/>
    </source>
</evidence>
<accession>A0ABN8RAE8</accession>
<comment type="caution">
    <text evidence="1">Lacks conserved residue(s) required for the propagation of feature annotation.</text>
</comment>
<dbReference type="Proteomes" id="UP001159427">
    <property type="component" value="Unassembled WGS sequence"/>
</dbReference>
<feature type="domain" description="SAM-dependent MTase RsmB/NOP-type" evidence="3">
    <location>
        <begin position="324"/>
        <end position="552"/>
    </location>
</feature>
<keyword evidence="5" id="KW-1185">Reference proteome</keyword>
<sequence length="673" mass="75198">MLKKENSGSTSKAKKSTSSFNATNGVKSQHGSAVSNARISQSETSVATRKKRDTFSHSIYEKAAEIYRHLKGEIVSSQLPTFDEDLERRRAYSLAFGAKRYESVLDDILLDSYFFSSYFKVSQKFISIVKKYSLQVLRTLKTGKAFKQGLKYSQFSPQILCLQASVLIIHLHCFQVSYTRAHLAKRQNLHQKGPSVKSPGYANYRVKRLSYSGLVHSLDNHATTEYDKFKGTELSNNSKILGISKKEKFIRFLACLTRVCVFHLVQCQVPTSGTQGITDTDKLVMFESDVSETSDVIALQIKSIRDHVATSLKKNTDVSVSVIIVAMIAVSWNLTAHLSSLIHPDRKVFAFGVSQDSHEMIEDKLERMAARNVALQEESFLDALPTDECLKKVRIIVVNVPCSKSGVVNPVDFVLQEGVTNSIKELARGNVDSSKVKGMAFQHLSFLRHAMKFPQVQAIIYITRSINNSENMDVVKKAMEMNQDERSKQSSYFELTPALPKLAQSLREAARISNGLVEKEISLTHKEPETRYLNLEPSAAMNGGFVALLKRQKPVETAQEVLERAAKKGLMKPKGKPARVNSPREKPKPARAQADMSRLRIKESPGGNLSDNEGERNSLKVVDKKRTPRSWHGSAEDVAKPNPKDVVSSIPKPSETGPKKLGKKMTQPKPFMF</sequence>
<keyword evidence="1" id="KW-0694">RNA-binding</keyword>
<reference evidence="4 5" key="1">
    <citation type="submission" date="2022-05" db="EMBL/GenBank/DDBJ databases">
        <authorList>
            <consortium name="Genoscope - CEA"/>
            <person name="William W."/>
        </authorList>
    </citation>
    <scope>NUCLEOTIDE SEQUENCE [LARGE SCALE GENOMIC DNA]</scope>
</reference>
<name>A0ABN8RAE8_9CNID</name>
<dbReference type="PANTHER" id="PTHR14663:SF2">
    <property type="entry name" value="METHYLTRANSFERASE NSUN7-RELATED"/>
    <property type="match status" value="1"/>
</dbReference>
<comment type="similarity">
    <text evidence="1">Belongs to the class I-like SAM-binding methyltransferase superfamily. RsmB/NOP family.</text>
</comment>
<gene>
    <name evidence="4" type="ORF">PEVE_00010582</name>
</gene>
<evidence type="ECO:0000259" key="3">
    <source>
        <dbReference type="PROSITE" id="PS51686"/>
    </source>
</evidence>
<comment type="caution">
    <text evidence="4">The sequence shown here is derived from an EMBL/GenBank/DDBJ whole genome shotgun (WGS) entry which is preliminary data.</text>
</comment>
<feature type="compositionally biased region" description="Basic and acidic residues" evidence="2">
    <location>
        <begin position="613"/>
        <end position="625"/>
    </location>
</feature>
<dbReference type="SUPFAM" id="SSF53335">
    <property type="entry name" value="S-adenosyl-L-methionine-dependent methyltransferases"/>
    <property type="match status" value="1"/>
</dbReference>
<dbReference type="PROSITE" id="PS51686">
    <property type="entry name" value="SAM_MT_RSMB_NOP"/>
    <property type="match status" value="1"/>
</dbReference>
<evidence type="ECO:0000256" key="1">
    <source>
        <dbReference type="PROSITE-ProRule" id="PRU01023"/>
    </source>
</evidence>
<feature type="compositionally biased region" description="Polar residues" evidence="2">
    <location>
        <begin position="20"/>
        <end position="47"/>
    </location>
</feature>
<organism evidence="4 5">
    <name type="scientific">Porites evermanni</name>
    <dbReference type="NCBI Taxonomy" id="104178"/>
    <lineage>
        <taxon>Eukaryota</taxon>
        <taxon>Metazoa</taxon>
        <taxon>Cnidaria</taxon>
        <taxon>Anthozoa</taxon>
        <taxon>Hexacorallia</taxon>
        <taxon>Scleractinia</taxon>
        <taxon>Fungiina</taxon>
        <taxon>Poritidae</taxon>
        <taxon>Porites</taxon>
    </lineage>
</organism>
<dbReference type="InterPro" id="IPR001678">
    <property type="entry name" value="MeTrfase_RsmB-F_NOP2_dom"/>
</dbReference>
<keyword evidence="1" id="KW-0949">S-adenosyl-L-methionine</keyword>
<feature type="compositionally biased region" description="Basic and acidic residues" evidence="2">
    <location>
        <begin position="634"/>
        <end position="643"/>
    </location>
</feature>
<evidence type="ECO:0000256" key="2">
    <source>
        <dbReference type="SAM" id="MobiDB-lite"/>
    </source>
</evidence>
<feature type="compositionally biased region" description="Basic residues" evidence="2">
    <location>
        <begin position="567"/>
        <end position="577"/>
    </location>
</feature>
<feature type="compositionally biased region" description="Low complexity" evidence="2">
    <location>
        <begin position="7"/>
        <end position="19"/>
    </location>
</feature>
<dbReference type="InterPro" id="IPR029063">
    <property type="entry name" value="SAM-dependent_MTases_sf"/>
</dbReference>
<proteinExistence type="inferred from homology"/>
<feature type="region of interest" description="Disordered" evidence="2">
    <location>
        <begin position="564"/>
        <end position="673"/>
    </location>
</feature>
<feature type="region of interest" description="Disordered" evidence="2">
    <location>
        <begin position="1"/>
        <end position="49"/>
    </location>
</feature>
<evidence type="ECO:0000313" key="4">
    <source>
        <dbReference type="EMBL" id="CAH3176276.1"/>
    </source>
</evidence>
<dbReference type="InterPro" id="IPR042620">
    <property type="entry name" value="NSUN7"/>
</dbReference>
<dbReference type="Gene3D" id="3.40.50.150">
    <property type="entry name" value="Vaccinia Virus protein VP39"/>
    <property type="match status" value="1"/>
</dbReference>
<protein>
    <recommendedName>
        <fullName evidence="3">SAM-dependent MTase RsmB/NOP-type domain-containing protein</fullName>
    </recommendedName>
</protein>
<dbReference type="EMBL" id="CALNXI010001750">
    <property type="protein sequence ID" value="CAH3176276.1"/>
    <property type="molecule type" value="Genomic_DNA"/>
</dbReference>
<dbReference type="PANTHER" id="PTHR14663">
    <property type="entry name" value="METHYLTRANSFERASE NSUN7-RELATED"/>
    <property type="match status" value="1"/>
</dbReference>
<keyword evidence="1" id="KW-0808">Transferase</keyword>
<keyword evidence="1" id="KW-0489">Methyltransferase</keyword>